<protein>
    <submittedName>
        <fullName evidence="1">Uncharacterized protein</fullName>
    </submittedName>
</protein>
<gene>
    <name evidence="1" type="ORF">SAMN05216258_108337</name>
</gene>
<proteinExistence type="predicted"/>
<sequence>MARKIDGISYPDKVMDILKDRTLAAVLREDCSGVQTMVNALDFLASPPKGRAIWDDHLGPKAKKPVLITGMMKKLAAQAELAERLAAKKPADLTPDERRTLDRIAMTDRDWRGMVEIETANLRNFFDRRIMDAFFTRPTFRAHHQARRLAEAKKTMGDPKKAASLLGVKDPRKLEALMLAQALGDEAGAKKAAAALVSAEKLPMTPEAAMASVRTRKPPVKKKATIDASTKKLQLCGFRNCGDPRLRELAKRTATAFATDQMSAAKGLYRQLRQLEGKSLAGNTDFDAMMRVFVDRKVISR</sequence>
<evidence type="ECO:0000313" key="2">
    <source>
        <dbReference type="Proteomes" id="UP000199377"/>
    </source>
</evidence>
<dbReference type="OrthoDB" id="7866202at2"/>
<dbReference type="AlphaFoldDB" id="A0A1I3K8H6"/>
<dbReference type="EMBL" id="FOQH01000008">
    <property type="protein sequence ID" value="SFI68630.1"/>
    <property type="molecule type" value="Genomic_DNA"/>
</dbReference>
<organism evidence="1 2">
    <name type="scientific">Albimonas pacifica</name>
    <dbReference type="NCBI Taxonomy" id="1114924"/>
    <lineage>
        <taxon>Bacteria</taxon>
        <taxon>Pseudomonadati</taxon>
        <taxon>Pseudomonadota</taxon>
        <taxon>Alphaproteobacteria</taxon>
        <taxon>Rhodobacterales</taxon>
        <taxon>Paracoccaceae</taxon>
        <taxon>Albimonas</taxon>
    </lineage>
</organism>
<dbReference type="RefSeq" id="WP_092862160.1">
    <property type="nucleotide sequence ID" value="NZ_FOQH01000008.1"/>
</dbReference>
<evidence type="ECO:0000313" key="1">
    <source>
        <dbReference type="EMBL" id="SFI68630.1"/>
    </source>
</evidence>
<reference evidence="1 2" key="1">
    <citation type="submission" date="2016-10" db="EMBL/GenBank/DDBJ databases">
        <authorList>
            <person name="de Groot N.N."/>
        </authorList>
    </citation>
    <scope>NUCLEOTIDE SEQUENCE [LARGE SCALE GENOMIC DNA]</scope>
    <source>
        <strain evidence="1 2">CGMCC 1.11030</strain>
    </source>
</reference>
<accession>A0A1I3K8H6</accession>
<name>A0A1I3K8H6_9RHOB</name>
<keyword evidence="2" id="KW-1185">Reference proteome</keyword>
<dbReference type="Proteomes" id="UP000199377">
    <property type="component" value="Unassembled WGS sequence"/>
</dbReference>